<evidence type="ECO:0000313" key="6">
    <source>
        <dbReference type="EMBL" id="SEM72200.1"/>
    </source>
</evidence>
<dbReference type="EMBL" id="FOCM01000001">
    <property type="protein sequence ID" value="SEM72200.1"/>
    <property type="molecule type" value="Genomic_DNA"/>
</dbReference>
<dbReference type="InterPro" id="IPR028082">
    <property type="entry name" value="Peripla_BP_I"/>
</dbReference>
<dbReference type="OrthoDB" id="7210494at2"/>
<evidence type="ECO:0000313" key="7">
    <source>
        <dbReference type="Proteomes" id="UP000199372"/>
    </source>
</evidence>
<dbReference type="Pfam" id="PF13458">
    <property type="entry name" value="Peripla_BP_6"/>
    <property type="match status" value="1"/>
</dbReference>
<dbReference type="RefSeq" id="WP_091843351.1">
    <property type="nucleotide sequence ID" value="NZ_FOCM01000001.1"/>
</dbReference>
<feature type="signal peptide" evidence="4">
    <location>
        <begin position="1"/>
        <end position="34"/>
    </location>
</feature>
<dbReference type="SUPFAM" id="SSF53822">
    <property type="entry name" value="Periplasmic binding protein-like I"/>
    <property type="match status" value="1"/>
</dbReference>
<keyword evidence="3" id="KW-0813">Transport</keyword>
<dbReference type="Proteomes" id="UP000199372">
    <property type="component" value="Unassembled WGS sequence"/>
</dbReference>
<sequence length="395" mass="39691">MLAPLGAMLKPVGRGALVCAAAVLLAACEPVAIGAGGGSSGPRVDTSQPVRVALLVPKGAGGGGGVVGRSLENAARLAVADVQGAQIDLEVYDTQGTAAGATAAANAAIATGAQIILGPLYTQSTSAMVPVVADRNINVLSFSNNTAVAGGNIFILGQTFDSVANRLVSYARREGRSSLAVVHAADTAGQAGRDAIVSAAQRGGMSVATVQSYPLSQDGITQAGPRIATAIEQTGADTVFLTANVDSDLPLVVTALPENGVNPAETRYLGLTRWNAAPQALSLPGLQGGLFTLPDRSVQAQFESRYQAAYGSAPHPLAGLGYDAVQAVGALLAQGRSDALSARALTQGSGFSGASGIFRLLPNGTNQRALAVAQVQNNQVVILDPAPKRFGGSGF</sequence>
<keyword evidence="7" id="KW-1185">Reference proteome</keyword>
<dbReference type="InterPro" id="IPR051010">
    <property type="entry name" value="BCAA_transport"/>
</dbReference>
<protein>
    <submittedName>
        <fullName evidence="6">Amino acid/amide ABC transporter substrate-binding protein, HAAT family (TC 3.A.1.4.-)</fullName>
    </submittedName>
</protein>
<comment type="similarity">
    <text evidence="1">Belongs to the leucine-binding protein family.</text>
</comment>
<evidence type="ECO:0000259" key="5">
    <source>
        <dbReference type="Pfam" id="PF13458"/>
    </source>
</evidence>
<keyword evidence="2 4" id="KW-0732">Signal</keyword>
<evidence type="ECO:0000256" key="2">
    <source>
        <dbReference type="ARBA" id="ARBA00022729"/>
    </source>
</evidence>
<proteinExistence type="inferred from homology"/>
<organism evidence="6 7">
    <name type="scientific">Palleronia pelagia</name>
    <dbReference type="NCBI Taxonomy" id="387096"/>
    <lineage>
        <taxon>Bacteria</taxon>
        <taxon>Pseudomonadati</taxon>
        <taxon>Pseudomonadota</taxon>
        <taxon>Alphaproteobacteria</taxon>
        <taxon>Rhodobacterales</taxon>
        <taxon>Roseobacteraceae</taxon>
        <taxon>Palleronia</taxon>
    </lineage>
</organism>
<dbReference type="CDD" id="cd06339">
    <property type="entry name" value="PBP1_YraM_LppC_lipoprotein-like"/>
    <property type="match status" value="1"/>
</dbReference>
<dbReference type="PANTHER" id="PTHR30483:SF6">
    <property type="entry name" value="PERIPLASMIC BINDING PROTEIN OF ABC TRANSPORTER FOR NATURAL AMINO ACIDS"/>
    <property type="match status" value="1"/>
</dbReference>
<feature type="chain" id="PRO_5011703283" evidence="4">
    <location>
        <begin position="35"/>
        <end position="395"/>
    </location>
</feature>
<evidence type="ECO:0000256" key="4">
    <source>
        <dbReference type="SAM" id="SignalP"/>
    </source>
</evidence>
<dbReference type="Gene3D" id="3.40.50.2300">
    <property type="match status" value="2"/>
</dbReference>
<feature type="domain" description="Leucine-binding protein" evidence="5">
    <location>
        <begin position="49"/>
        <end position="377"/>
    </location>
</feature>
<dbReference type="InterPro" id="IPR028081">
    <property type="entry name" value="Leu-bd"/>
</dbReference>
<gene>
    <name evidence="6" type="ORF">SAMN04488011_101237</name>
</gene>
<reference evidence="7" key="1">
    <citation type="submission" date="2016-10" db="EMBL/GenBank/DDBJ databases">
        <authorList>
            <person name="Varghese N."/>
            <person name="Submissions S."/>
        </authorList>
    </citation>
    <scope>NUCLEOTIDE SEQUENCE [LARGE SCALE GENOMIC DNA]</scope>
    <source>
        <strain evidence="7">DSM 26893</strain>
    </source>
</reference>
<dbReference type="PANTHER" id="PTHR30483">
    <property type="entry name" value="LEUCINE-SPECIFIC-BINDING PROTEIN"/>
    <property type="match status" value="1"/>
</dbReference>
<name>A0A1H8AN79_9RHOB</name>
<dbReference type="GO" id="GO:0006865">
    <property type="term" value="P:amino acid transport"/>
    <property type="evidence" value="ECO:0007669"/>
    <property type="project" value="UniProtKB-KW"/>
</dbReference>
<keyword evidence="3" id="KW-0029">Amino-acid transport</keyword>
<evidence type="ECO:0000256" key="3">
    <source>
        <dbReference type="ARBA" id="ARBA00022970"/>
    </source>
</evidence>
<evidence type="ECO:0000256" key="1">
    <source>
        <dbReference type="ARBA" id="ARBA00010062"/>
    </source>
</evidence>
<accession>A0A1H8AN79</accession>
<dbReference type="AlphaFoldDB" id="A0A1H8AN79"/>